<evidence type="ECO:0000313" key="9">
    <source>
        <dbReference type="Proteomes" id="UP001069090"/>
    </source>
</evidence>
<comment type="similarity">
    <text evidence="2 5">Belongs to the SurE nucleotidase family.</text>
</comment>
<keyword evidence="4 5" id="KW-0378">Hydrolase</keyword>
<dbReference type="InterPro" id="IPR002828">
    <property type="entry name" value="SurE-like_Pase/nucleotidase"/>
</dbReference>
<evidence type="ECO:0000256" key="2">
    <source>
        <dbReference type="ARBA" id="ARBA00011062"/>
    </source>
</evidence>
<organism evidence="8 9">
    <name type="scientific">Dasania phycosphaerae</name>
    <dbReference type="NCBI Taxonomy" id="2950436"/>
    <lineage>
        <taxon>Bacteria</taxon>
        <taxon>Pseudomonadati</taxon>
        <taxon>Pseudomonadota</taxon>
        <taxon>Gammaproteobacteria</taxon>
        <taxon>Cellvibrionales</taxon>
        <taxon>Spongiibacteraceae</taxon>
        <taxon>Dasania</taxon>
    </lineage>
</organism>
<evidence type="ECO:0000256" key="4">
    <source>
        <dbReference type="ARBA" id="ARBA00022801"/>
    </source>
</evidence>
<keyword evidence="5" id="KW-0963">Cytoplasm</keyword>
<keyword evidence="6" id="KW-0732">Signal</keyword>
<dbReference type="AlphaFoldDB" id="A0A9J6RIT0"/>
<feature type="binding site" evidence="5">
    <location>
        <position position="36"/>
    </location>
    <ligand>
        <name>a divalent metal cation</name>
        <dbReference type="ChEBI" id="CHEBI:60240"/>
    </ligand>
</feature>
<dbReference type="PANTHER" id="PTHR30457:SF0">
    <property type="entry name" value="PHOSPHATASE, PUTATIVE (AFU_ORTHOLOGUE AFUA_4G01070)-RELATED"/>
    <property type="match status" value="1"/>
</dbReference>
<dbReference type="GO" id="GO:0046872">
    <property type="term" value="F:metal ion binding"/>
    <property type="evidence" value="ECO:0007669"/>
    <property type="project" value="UniProtKB-UniRule"/>
</dbReference>
<evidence type="ECO:0000256" key="3">
    <source>
        <dbReference type="ARBA" id="ARBA00022723"/>
    </source>
</evidence>
<dbReference type="EMBL" id="JAPTGG010000002">
    <property type="protein sequence ID" value="MCZ0864282.1"/>
    <property type="molecule type" value="Genomic_DNA"/>
</dbReference>
<keyword evidence="3 5" id="KW-0479">Metal-binding</keyword>
<comment type="subcellular location">
    <subcellularLocation>
        <location evidence="5">Cytoplasm</location>
    </subcellularLocation>
</comment>
<dbReference type="InterPro" id="IPR030048">
    <property type="entry name" value="SurE"/>
</dbReference>
<reference evidence="8 9" key="1">
    <citation type="submission" date="2022-12" db="EMBL/GenBank/DDBJ databases">
        <title>Dasania phycosphaerae sp. nov., isolated from particulate material of the south coast of Korea.</title>
        <authorList>
            <person name="Jiang Y."/>
        </authorList>
    </citation>
    <scope>NUCLEOTIDE SEQUENCE [LARGE SCALE GENOMIC DNA]</scope>
    <source>
        <strain evidence="8 9">GY-19</strain>
    </source>
</reference>
<keyword evidence="9" id="KW-1185">Reference proteome</keyword>
<dbReference type="Pfam" id="PF01975">
    <property type="entry name" value="SurE"/>
    <property type="match status" value="1"/>
</dbReference>
<comment type="function">
    <text evidence="5">Nucleotidase that shows phosphatase activity on nucleoside 5'-monophosphates.</text>
</comment>
<dbReference type="Gene3D" id="3.40.1210.10">
    <property type="entry name" value="Survival protein SurE-like phosphatase/nucleotidase"/>
    <property type="match status" value="1"/>
</dbReference>
<dbReference type="NCBIfam" id="TIGR00087">
    <property type="entry name" value="surE"/>
    <property type="match status" value="1"/>
</dbReference>
<keyword evidence="5" id="KW-0547">Nucleotide-binding</keyword>
<dbReference type="SUPFAM" id="SSF64167">
    <property type="entry name" value="SurE-like"/>
    <property type="match status" value="1"/>
</dbReference>
<dbReference type="HAMAP" id="MF_00060">
    <property type="entry name" value="SurE"/>
    <property type="match status" value="1"/>
</dbReference>
<feature type="binding site" evidence="5">
    <location>
        <position position="125"/>
    </location>
    <ligand>
        <name>a divalent metal cation</name>
        <dbReference type="ChEBI" id="CHEBI:60240"/>
    </ligand>
</feature>
<comment type="caution">
    <text evidence="8">The sequence shown here is derived from an EMBL/GenBank/DDBJ whole genome shotgun (WGS) entry which is preliminary data.</text>
</comment>
<evidence type="ECO:0000256" key="1">
    <source>
        <dbReference type="ARBA" id="ARBA00000815"/>
    </source>
</evidence>
<accession>A0A9J6RIT0</accession>
<feature type="chain" id="PRO_5039924975" description="5'-nucleotidase SurE" evidence="6">
    <location>
        <begin position="24"/>
        <end position="275"/>
    </location>
</feature>
<dbReference type="GO" id="GO:0000166">
    <property type="term" value="F:nucleotide binding"/>
    <property type="evidence" value="ECO:0007669"/>
    <property type="project" value="UniProtKB-KW"/>
</dbReference>
<name>A0A9J6RIT0_9GAMM</name>
<dbReference type="EC" id="3.1.3.5" evidence="5"/>
<feature type="domain" description="Survival protein SurE-like phosphatase/nucleotidase" evidence="7">
    <location>
        <begin position="30"/>
        <end position="208"/>
    </location>
</feature>
<dbReference type="PANTHER" id="PTHR30457">
    <property type="entry name" value="5'-NUCLEOTIDASE SURE"/>
    <property type="match status" value="1"/>
</dbReference>
<dbReference type="GO" id="GO:0008253">
    <property type="term" value="F:5'-nucleotidase activity"/>
    <property type="evidence" value="ECO:0007669"/>
    <property type="project" value="UniProtKB-UniRule"/>
</dbReference>
<comment type="catalytic activity">
    <reaction evidence="1 5">
        <text>a ribonucleoside 5'-phosphate + H2O = a ribonucleoside + phosphate</text>
        <dbReference type="Rhea" id="RHEA:12484"/>
        <dbReference type="ChEBI" id="CHEBI:15377"/>
        <dbReference type="ChEBI" id="CHEBI:18254"/>
        <dbReference type="ChEBI" id="CHEBI:43474"/>
        <dbReference type="ChEBI" id="CHEBI:58043"/>
        <dbReference type="EC" id="3.1.3.5"/>
    </reaction>
</comment>
<feature type="binding site" evidence="5">
    <location>
        <position position="35"/>
    </location>
    <ligand>
        <name>a divalent metal cation</name>
        <dbReference type="ChEBI" id="CHEBI:60240"/>
    </ligand>
</feature>
<gene>
    <name evidence="5 8" type="primary">surE</name>
    <name evidence="8" type="ORF">O0V09_03660</name>
</gene>
<comment type="cofactor">
    <cofactor evidence="5">
        <name>a divalent metal cation</name>
        <dbReference type="ChEBI" id="CHEBI:60240"/>
    </cofactor>
    <text evidence="5">Binds 1 divalent metal cation per subunit.</text>
</comment>
<evidence type="ECO:0000256" key="5">
    <source>
        <dbReference type="HAMAP-Rule" id="MF_00060"/>
    </source>
</evidence>
<dbReference type="InterPro" id="IPR036523">
    <property type="entry name" value="SurE-like_sf"/>
</dbReference>
<sequence length="275" mass="30131">MLKRIKYQFIIIALLFTATPGMADNQKYRILLTNDDGIHAAGLHALIDALKTDYEIIVAAPVKKWGGKGHATLLWENPIKVEEIALPSKVKAYAVHALPADAARFGIIQQREINQPIDLIISGVNHGENLGSLSHLSGTVGAAMEGPYYGIPAIAVSIEKRAASNNQFAATTEAIKSLVKQIQRNGLPKGTVLNVNVPENAKGMRIAPMDGVNVSVDNFEIVDSAYKPVFSYPNAQMKYSDMTVYSEGYIAVTPINIDWTDRQALKQMMINWDIK</sequence>
<evidence type="ECO:0000256" key="6">
    <source>
        <dbReference type="SAM" id="SignalP"/>
    </source>
</evidence>
<dbReference type="RefSeq" id="WP_258330435.1">
    <property type="nucleotide sequence ID" value="NZ_JAPTGG010000002.1"/>
</dbReference>
<dbReference type="Proteomes" id="UP001069090">
    <property type="component" value="Unassembled WGS sequence"/>
</dbReference>
<protein>
    <recommendedName>
        <fullName evidence="5">5'-nucleotidase SurE</fullName>
        <ecNumber evidence="5">3.1.3.5</ecNumber>
    </recommendedName>
    <alternativeName>
        <fullName evidence="5">Nucleoside 5'-monophosphate phosphohydrolase</fullName>
    </alternativeName>
</protein>
<proteinExistence type="inferred from homology"/>
<evidence type="ECO:0000259" key="7">
    <source>
        <dbReference type="Pfam" id="PF01975"/>
    </source>
</evidence>
<dbReference type="GO" id="GO:0005737">
    <property type="term" value="C:cytoplasm"/>
    <property type="evidence" value="ECO:0007669"/>
    <property type="project" value="UniProtKB-SubCell"/>
</dbReference>
<evidence type="ECO:0000313" key="8">
    <source>
        <dbReference type="EMBL" id="MCZ0864282.1"/>
    </source>
</evidence>
<feature type="signal peptide" evidence="6">
    <location>
        <begin position="1"/>
        <end position="23"/>
    </location>
</feature>
<comment type="caution">
    <text evidence="5">Lacks conserved residue(s) required for the propagation of feature annotation.</text>
</comment>